<dbReference type="Proteomes" id="UP000298416">
    <property type="component" value="Unassembled WGS sequence"/>
</dbReference>
<dbReference type="NCBIfam" id="TIGR00756">
    <property type="entry name" value="PPR"/>
    <property type="match status" value="4"/>
</dbReference>
<dbReference type="Pfam" id="PF20431">
    <property type="entry name" value="E_motif"/>
    <property type="match status" value="1"/>
</dbReference>
<dbReference type="PROSITE" id="PS51375">
    <property type="entry name" value="PPR"/>
    <property type="match status" value="4"/>
</dbReference>
<keyword evidence="5" id="KW-0812">Transmembrane</keyword>
<dbReference type="FunFam" id="1.25.40.10:FF:000227">
    <property type="entry name" value="Pentatricopeptide repeat-containing protein At3g13880"/>
    <property type="match status" value="1"/>
</dbReference>
<sequence length="1200" mass="132829">MASLPPVVVANTLKLDAEFRKLPAPPLPLEKRSYTPKEPNSLSSDLKESVSSVGEGNRKLESSHYFPILQECMLQNSVSGVESVHCQIIKSGFGEELFLMTFLVNVYAKCWEMGSARKVFDNLPKRNAVAWTSLMSGYIYNSRPELAVGIFNEMLEAGVCPTNYTLGVVLNACTSLCDFNLAKQIHGYIAKHGLARDSSIGNALCSLYSKCRSLALAIRVFENIEEKDVISWTAVVSACGDNGNSAKGLALFVKMLVGGVEPNEITLTSVLSLCCTMQALDAGSQVHSLIIKLGYGSDLRLTNSIMYLYLKSGCITEAKKLFVGMSSISLVTWNAMIAGYAEMISLAEDALSAYLCGMEALQIFQQMNRLGLRPDLYTFSSLFSVCSSLAALEQGEQFHAKTIKTGFLSDVIVATALVNMYNKCGSINQASKAFLEMSTRTLISWTSMITAFAQHGCSEQALQVFEDMRRVGVKPNKITFVGVLSACSQAGMVDQAFAYYEMMKNEYRINPVMDHYVCLIDMFVRLDRIDEAFDFIKKENLIPNEFIWSILIAGCRSQGKLELAFHAAEQLLELEPKDSETYILLLNMYVSAGRWKDVSRVRKMMRDAKVDKIVDWSWISIRNKVYSFKFSSKKHHQDEVTELLDDLIERAKLLGYKAETELEIDGTTTSAAAHHSEKMAVAFGLLNTSGKVEIRVTKSTEEAFRLKSDQAPLHAADRAEGFSSQIMVKSVIGDENQLKLVEHRLARSAVPSQIGLVIGKLNSKLDRGFVYDLVPTPPNDAGERPCSVIDGAGDVSKTKKKGSSKAKPQSESSSLFIDHDWVFEHARQGQESGQLDYILLYCNSKARIPSPVGMSYVSRMLLGGMKVVGIYIWVSESLFKNSTITLCQTVVGVAQAASTMMDDSNERLLLHISYSPLRLPIPCDDGSDIKIFSDALRNEIMVCAKELKGAKALIDGKLVAGDDLSLTDDLHEVEFLLPFMQDKYLEACSQKEVLGVLLLRGSVCSLSYLNSKEPVSQALIDIKEDIIRSLQSRLDIMCDEAERDIESVNGGDQGTNSLSYKEPIANHDLQAQRKQCNLSFPRRVFVPWLEGAYICDYIQSKETLEVLKDHCTELMSLEFPTDSSEILEPELEAPALIASTVKTFWNIATDHTSIANPDTSASKARKTGNGRPAKTADFIVLFAIFFMIIAVIVFNFMGKM</sequence>
<dbReference type="Pfam" id="PF14778">
    <property type="entry name" value="ODR4-like"/>
    <property type="match status" value="3"/>
</dbReference>
<evidence type="ECO:0000256" key="1">
    <source>
        <dbReference type="ARBA" id="ARBA00006643"/>
    </source>
</evidence>
<keyword evidence="7" id="KW-1185">Reference proteome</keyword>
<feature type="repeat" description="PPR" evidence="3">
    <location>
        <begin position="578"/>
        <end position="612"/>
    </location>
</feature>
<dbReference type="InterPro" id="IPR011990">
    <property type="entry name" value="TPR-like_helical_dom_sf"/>
</dbReference>
<comment type="caution">
    <text evidence="6">The sequence shown here is derived from an EMBL/GenBank/DDBJ whole genome shotgun (WGS) entry which is preliminary data.</text>
</comment>
<accession>A0A8X8YY81</accession>
<dbReference type="InterPro" id="IPR046960">
    <property type="entry name" value="PPR_At4g14850-like_plant"/>
</dbReference>
<evidence type="ECO:0008006" key="8">
    <source>
        <dbReference type="Google" id="ProtNLM"/>
    </source>
</evidence>
<name>A0A8X8YY81_SALSN</name>
<dbReference type="Pfam" id="PF13041">
    <property type="entry name" value="PPR_2"/>
    <property type="match status" value="3"/>
</dbReference>
<dbReference type="InterPro" id="IPR029454">
    <property type="entry name" value="ODR-4-like"/>
</dbReference>
<dbReference type="Gene3D" id="1.25.40.10">
    <property type="entry name" value="Tetratricopeptide repeat domain"/>
    <property type="match status" value="4"/>
</dbReference>
<feature type="region of interest" description="Disordered" evidence="4">
    <location>
        <begin position="781"/>
        <end position="811"/>
    </location>
</feature>
<evidence type="ECO:0000256" key="2">
    <source>
        <dbReference type="ARBA" id="ARBA00022737"/>
    </source>
</evidence>
<proteinExistence type="inferred from homology"/>
<dbReference type="AlphaFoldDB" id="A0A8X8YY81"/>
<keyword evidence="2" id="KW-0677">Repeat</keyword>
<feature type="repeat" description="PPR" evidence="3">
    <location>
        <begin position="228"/>
        <end position="262"/>
    </location>
</feature>
<dbReference type="Pfam" id="PF01535">
    <property type="entry name" value="PPR"/>
    <property type="match status" value="1"/>
</dbReference>
<evidence type="ECO:0000256" key="4">
    <source>
        <dbReference type="SAM" id="MobiDB-lite"/>
    </source>
</evidence>
<comment type="similarity">
    <text evidence="1">Belongs to the PPR family. PCMP-H subfamily.</text>
</comment>
<reference evidence="6" key="2">
    <citation type="submission" date="2020-08" db="EMBL/GenBank/DDBJ databases">
        <title>Plant Genome Project.</title>
        <authorList>
            <person name="Zhang R.-G."/>
        </authorList>
    </citation>
    <scope>NUCLEOTIDE SEQUENCE</scope>
    <source>
        <strain evidence="6">Huo1</strain>
        <tissue evidence="6">Leaf</tissue>
    </source>
</reference>
<evidence type="ECO:0000256" key="5">
    <source>
        <dbReference type="SAM" id="Phobius"/>
    </source>
</evidence>
<dbReference type="SUPFAM" id="SSF48452">
    <property type="entry name" value="TPR-like"/>
    <property type="match status" value="1"/>
</dbReference>
<dbReference type="FunFam" id="1.25.40.10:FF:000381">
    <property type="entry name" value="Pentatricopeptide repeat-containing protein"/>
    <property type="match status" value="1"/>
</dbReference>
<evidence type="ECO:0000313" key="7">
    <source>
        <dbReference type="Proteomes" id="UP000298416"/>
    </source>
</evidence>
<dbReference type="PANTHER" id="PTHR47926">
    <property type="entry name" value="PENTATRICOPEPTIDE REPEAT-CONTAINING PROTEIN"/>
    <property type="match status" value="1"/>
</dbReference>
<keyword evidence="5" id="KW-1133">Transmembrane helix</keyword>
<dbReference type="GO" id="GO:0003723">
    <property type="term" value="F:RNA binding"/>
    <property type="evidence" value="ECO:0007669"/>
    <property type="project" value="InterPro"/>
</dbReference>
<keyword evidence="5" id="KW-0472">Membrane</keyword>
<organism evidence="6">
    <name type="scientific">Salvia splendens</name>
    <name type="common">Scarlet sage</name>
    <dbReference type="NCBI Taxonomy" id="180675"/>
    <lineage>
        <taxon>Eukaryota</taxon>
        <taxon>Viridiplantae</taxon>
        <taxon>Streptophyta</taxon>
        <taxon>Embryophyta</taxon>
        <taxon>Tracheophyta</taxon>
        <taxon>Spermatophyta</taxon>
        <taxon>Magnoliopsida</taxon>
        <taxon>eudicotyledons</taxon>
        <taxon>Gunneridae</taxon>
        <taxon>Pentapetalae</taxon>
        <taxon>asterids</taxon>
        <taxon>lamiids</taxon>
        <taxon>Lamiales</taxon>
        <taxon>Lamiaceae</taxon>
        <taxon>Nepetoideae</taxon>
        <taxon>Mentheae</taxon>
        <taxon>Salviinae</taxon>
        <taxon>Salvia</taxon>
        <taxon>Salvia subgen. Calosphace</taxon>
        <taxon>core Calosphace</taxon>
    </lineage>
</organism>
<dbReference type="InterPro" id="IPR002885">
    <property type="entry name" value="PPR_rpt"/>
</dbReference>
<reference evidence="6" key="1">
    <citation type="submission" date="2018-01" db="EMBL/GenBank/DDBJ databases">
        <authorList>
            <person name="Mao J.F."/>
        </authorList>
    </citation>
    <scope>NUCLEOTIDE SEQUENCE</scope>
    <source>
        <strain evidence="6">Huo1</strain>
        <tissue evidence="6">Leaf</tissue>
    </source>
</reference>
<dbReference type="FunFam" id="1.25.40.10:FF:001093">
    <property type="entry name" value="Pentatricopeptide repeat-containing protein At2g34400"/>
    <property type="match status" value="1"/>
</dbReference>
<protein>
    <recommendedName>
        <fullName evidence="8">Pentatricopeptide repeat-containing protein</fullName>
    </recommendedName>
</protein>
<dbReference type="EMBL" id="PNBA02000001">
    <property type="protein sequence ID" value="KAG6438048.1"/>
    <property type="molecule type" value="Genomic_DNA"/>
</dbReference>
<dbReference type="InterPro" id="IPR046848">
    <property type="entry name" value="E_motif"/>
</dbReference>
<gene>
    <name evidence="6" type="ORF">SASPL_102981</name>
</gene>
<evidence type="ECO:0000256" key="3">
    <source>
        <dbReference type="PROSITE-ProRule" id="PRU00708"/>
    </source>
</evidence>
<feature type="transmembrane region" description="Helical" evidence="5">
    <location>
        <begin position="1178"/>
        <end position="1197"/>
    </location>
</feature>
<evidence type="ECO:0000313" key="6">
    <source>
        <dbReference type="EMBL" id="KAG6438048.1"/>
    </source>
</evidence>
<feature type="repeat" description="PPR" evidence="3">
    <location>
        <begin position="441"/>
        <end position="475"/>
    </location>
</feature>
<dbReference type="GO" id="GO:0009451">
    <property type="term" value="P:RNA modification"/>
    <property type="evidence" value="ECO:0007669"/>
    <property type="project" value="InterPro"/>
</dbReference>
<feature type="compositionally biased region" description="Low complexity" evidence="4">
    <location>
        <begin position="41"/>
        <end position="50"/>
    </location>
</feature>
<feature type="repeat" description="PPR" evidence="3">
    <location>
        <begin position="127"/>
        <end position="161"/>
    </location>
</feature>
<feature type="region of interest" description="Disordered" evidence="4">
    <location>
        <begin position="30"/>
        <end position="50"/>
    </location>
</feature>
<dbReference type="PANTHER" id="PTHR47926:SF480">
    <property type="entry name" value="TETRATRICOPEPTIDE REPEAT-LIKE SUPERFAMILY PROTEIN ISOFORM 1"/>
    <property type="match status" value="1"/>
</dbReference>